<reference evidence="3" key="1">
    <citation type="submission" date="2017-03" db="EMBL/GenBank/DDBJ databases">
        <authorList>
            <person name="Rodrigo-Torres L."/>
            <person name="Arahal R.D."/>
            <person name="Lucena T."/>
        </authorList>
    </citation>
    <scope>NUCLEOTIDE SEQUENCE [LARGE SCALE GENOMIC DNA]</scope>
    <source>
        <strain evidence="3">CECT 8411</strain>
    </source>
</reference>
<sequence length="211" mass="22318">MFKPILSTFVLLASTAIAQADSAPMSFDVAEDHTRIFMAAQPVHDNGMPAHGNAFLSQGYIYPAGTLNDGTKGVNLDGTPAFPGLVLGTWTCDGYFVGDGGNATSGVWVISRQVFEFNDGDTVITQGPEIADIGKKNLRPITGATGDYAEIEGGLIQITLGFNDFMAINATFAFETAPSDQAAYTIDEDDVLEWDSGAPVGPIEDRPDTNS</sequence>
<keyword evidence="1" id="KW-0732">Signal</keyword>
<proteinExistence type="predicted"/>
<feature type="signal peptide" evidence="1">
    <location>
        <begin position="1"/>
        <end position="20"/>
    </location>
</feature>
<evidence type="ECO:0000313" key="2">
    <source>
        <dbReference type="EMBL" id="SLN75478.1"/>
    </source>
</evidence>
<dbReference type="Proteomes" id="UP000193778">
    <property type="component" value="Unassembled WGS sequence"/>
</dbReference>
<name>A0A1X7AC33_9RHOB</name>
<gene>
    <name evidence="2" type="ORF">RUM8411_04207</name>
</gene>
<evidence type="ECO:0000313" key="3">
    <source>
        <dbReference type="Proteomes" id="UP000193778"/>
    </source>
</evidence>
<dbReference type="RefSeq" id="WP_143534949.1">
    <property type="nucleotide sequence ID" value="NZ_FWFP01000016.1"/>
</dbReference>
<dbReference type="AlphaFoldDB" id="A0A1X7AC33"/>
<protein>
    <submittedName>
        <fullName evidence="2">Uncharacterized protein</fullName>
    </submittedName>
</protein>
<accession>A0A1X7AC33</accession>
<feature type="chain" id="PRO_5012597914" evidence="1">
    <location>
        <begin position="21"/>
        <end position="211"/>
    </location>
</feature>
<evidence type="ECO:0000256" key="1">
    <source>
        <dbReference type="SAM" id="SignalP"/>
    </source>
</evidence>
<dbReference type="EMBL" id="FWFP01000016">
    <property type="protein sequence ID" value="SLN75478.1"/>
    <property type="molecule type" value="Genomic_DNA"/>
</dbReference>
<dbReference type="OrthoDB" id="7853385at2"/>
<keyword evidence="3" id="KW-1185">Reference proteome</keyword>
<organism evidence="2 3">
    <name type="scientific">Ruegeria meonggei</name>
    <dbReference type="NCBI Taxonomy" id="1446476"/>
    <lineage>
        <taxon>Bacteria</taxon>
        <taxon>Pseudomonadati</taxon>
        <taxon>Pseudomonadota</taxon>
        <taxon>Alphaproteobacteria</taxon>
        <taxon>Rhodobacterales</taxon>
        <taxon>Roseobacteraceae</taxon>
        <taxon>Ruegeria</taxon>
    </lineage>
</organism>